<protein>
    <submittedName>
        <fullName evidence="1">Uncharacterized protein</fullName>
    </submittedName>
</protein>
<organism evidence="1 2">
    <name type="scientific">Devosia riboflavina</name>
    <dbReference type="NCBI Taxonomy" id="46914"/>
    <lineage>
        <taxon>Bacteria</taxon>
        <taxon>Pseudomonadati</taxon>
        <taxon>Pseudomonadota</taxon>
        <taxon>Alphaproteobacteria</taxon>
        <taxon>Hyphomicrobiales</taxon>
        <taxon>Devosiaceae</taxon>
        <taxon>Devosia</taxon>
    </lineage>
</organism>
<sequence>MLPALLLASPAAAQSVDPHSVFTLRGECQTFVAGADDLTSICAGEVMQVVYTDGRMDLSIWTDDPSGRFFVLSGTATAEDGNLALAIDQITEGKDGSGNNNVDVNASGKCTLAGDPTSGPAQYTCDTTDDTGKTYKFALLTDGTAPENMLD</sequence>
<dbReference type="AlphaFoldDB" id="A0A087M430"/>
<accession>A0A087M430</accession>
<dbReference type="Proteomes" id="UP000028981">
    <property type="component" value="Unassembled WGS sequence"/>
</dbReference>
<evidence type="ECO:0000313" key="2">
    <source>
        <dbReference type="Proteomes" id="UP000028981"/>
    </source>
</evidence>
<evidence type="ECO:0000313" key="1">
    <source>
        <dbReference type="EMBL" id="KFL31633.1"/>
    </source>
</evidence>
<proteinExistence type="predicted"/>
<keyword evidence="2" id="KW-1185">Reference proteome</keyword>
<name>A0A087M430_9HYPH</name>
<reference evidence="1 2" key="1">
    <citation type="submission" date="2014-08" db="EMBL/GenBank/DDBJ databases">
        <authorList>
            <person name="Hassan Y.I."/>
            <person name="Lepp D."/>
            <person name="Zhou T."/>
        </authorList>
    </citation>
    <scope>NUCLEOTIDE SEQUENCE [LARGE SCALE GENOMIC DNA]</scope>
    <source>
        <strain evidence="1 2">IFO13584</strain>
    </source>
</reference>
<gene>
    <name evidence="1" type="ORF">JP75_08920</name>
</gene>
<comment type="caution">
    <text evidence="1">The sequence shown here is derived from an EMBL/GenBank/DDBJ whole genome shotgun (WGS) entry which is preliminary data.</text>
</comment>
<dbReference type="EMBL" id="JQGC01000006">
    <property type="protein sequence ID" value="KFL31633.1"/>
    <property type="molecule type" value="Genomic_DNA"/>
</dbReference>